<dbReference type="GO" id="GO:0046872">
    <property type="term" value="F:metal ion binding"/>
    <property type="evidence" value="ECO:0007669"/>
    <property type="project" value="UniProtKB-KW"/>
</dbReference>
<dbReference type="PANTHER" id="PTHR47466:SF1">
    <property type="entry name" value="METALLOPROTEASE MEP1 (AFU_ORTHOLOGUE AFUA_1G07730)-RELATED"/>
    <property type="match status" value="1"/>
</dbReference>
<proteinExistence type="inferred from homology"/>
<evidence type="ECO:0000256" key="5">
    <source>
        <dbReference type="ARBA" id="ARBA00022729"/>
    </source>
</evidence>
<evidence type="ECO:0000313" key="12">
    <source>
        <dbReference type="Proteomes" id="UP000241690"/>
    </source>
</evidence>
<dbReference type="GO" id="GO:0008237">
    <property type="term" value="F:metallopeptidase activity"/>
    <property type="evidence" value="ECO:0007669"/>
    <property type="project" value="UniProtKB-KW"/>
</dbReference>
<accession>A0A2T3ZRE1</accession>
<keyword evidence="6" id="KW-0378">Hydrolase</keyword>
<name>A0A2T3ZRE1_TRIHA</name>
<organism evidence="11 12">
    <name type="scientific">Trichoderma harzianum CBS 226.95</name>
    <dbReference type="NCBI Taxonomy" id="983964"/>
    <lineage>
        <taxon>Eukaryota</taxon>
        <taxon>Fungi</taxon>
        <taxon>Dikarya</taxon>
        <taxon>Ascomycota</taxon>
        <taxon>Pezizomycotina</taxon>
        <taxon>Sordariomycetes</taxon>
        <taxon>Hypocreomycetidae</taxon>
        <taxon>Hypocreales</taxon>
        <taxon>Hypocreaceae</taxon>
        <taxon>Trichoderma</taxon>
    </lineage>
</organism>
<evidence type="ECO:0000256" key="6">
    <source>
        <dbReference type="ARBA" id="ARBA00022801"/>
    </source>
</evidence>
<dbReference type="EMBL" id="KZ679739">
    <property type="protein sequence ID" value="PTB47373.1"/>
    <property type="molecule type" value="Genomic_DNA"/>
</dbReference>
<keyword evidence="7" id="KW-0862">Zinc</keyword>
<keyword evidence="3" id="KW-0645">Protease</keyword>
<evidence type="ECO:0000256" key="7">
    <source>
        <dbReference type="ARBA" id="ARBA00022833"/>
    </source>
</evidence>
<keyword evidence="9" id="KW-1015">Disulfide bond</keyword>
<evidence type="ECO:0000256" key="9">
    <source>
        <dbReference type="ARBA" id="ARBA00023157"/>
    </source>
</evidence>
<dbReference type="InterPro" id="IPR008754">
    <property type="entry name" value="Peptidase_M43"/>
</dbReference>
<evidence type="ECO:0000256" key="2">
    <source>
        <dbReference type="ARBA" id="ARBA00008721"/>
    </source>
</evidence>
<gene>
    <name evidence="11" type="ORF">M431DRAFT_488615</name>
</gene>
<evidence type="ECO:0000313" key="11">
    <source>
        <dbReference type="EMBL" id="PTB47373.1"/>
    </source>
</evidence>
<keyword evidence="12" id="KW-1185">Reference proteome</keyword>
<keyword evidence="8" id="KW-0482">Metalloprotease</keyword>
<evidence type="ECO:0000256" key="3">
    <source>
        <dbReference type="ARBA" id="ARBA00022670"/>
    </source>
</evidence>
<dbReference type="Pfam" id="PF05572">
    <property type="entry name" value="Peptidase_M43"/>
    <property type="match status" value="1"/>
</dbReference>
<evidence type="ECO:0000256" key="1">
    <source>
        <dbReference type="ARBA" id="ARBA00003174"/>
    </source>
</evidence>
<dbReference type="Gene3D" id="3.40.390.10">
    <property type="entry name" value="Collagenase (Catalytic Domain)"/>
    <property type="match status" value="1"/>
</dbReference>
<comment type="similarity">
    <text evidence="2">Belongs to the peptidase M43B family.</text>
</comment>
<comment type="function">
    <text evidence="1">Secreted metalloproteinase that allows assimilation of proteinaceous substrates.</text>
</comment>
<evidence type="ECO:0000256" key="8">
    <source>
        <dbReference type="ARBA" id="ARBA00023049"/>
    </source>
</evidence>
<dbReference type="AlphaFoldDB" id="A0A2T3ZRE1"/>
<feature type="domain" description="Peptidase M43 pregnancy-associated plasma-A" evidence="10">
    <location>
        <begin position="56"/>
        <end position="145"/>
    </location>
</feature>
<reference evidence="11 12" key="1">
    <citation type="submission" date="2016-07" db="EMBL/GenBank/DDBJ databases">
        <title>Multiple horizontal gene transfer events from other fungi enriched the ability of initially mycotrophic Trichoderma (Ascomycota) to feed on dead plant biomass.</title>
        <authorList>
            <consortium name="DOE Joint Genome Institute"/>
            <person name="Aerts A."/>
            <person name="Atanasova L."/>
            <person name="Chenthamara K."/>
            <person name="Zhang J."/>
            <person name="Grujic M."/>
            <person name="Henrissat B."/>
            <person name="Kuo A."/>
            <person name="Salamov A."/>
            <person name="Lipzen A."/>
            <person name="Labutti K."/>
            <person name="Barry K."/>
            <person name="Miao Y."/>
            <person name="Rahimi M.J."/>
            <person name="Shen Q."/>
            <person name="Grigoriev I.V."/>
            <person name="Kubicek C.P."/>
            <person name="Druzhinina I.S."/>
        </authorList>
    </citation>
    <scope>NUCLEOTIDE SEQUENCE [LARGE SCALE GENOMIC DNA]</scope>
    <source>
        <strain evidence="11 12">CBS 226.95</strain>
    </source>
</reference>
<dbReference type="RefSeq" id="XP_024767050.1">
    <property type="nucleotide sequence ID" value="XM_024916579.1"/>
</dbReference>
<evidence type="ECO:0000259" key="10">
    <source>
        <dbReference type="Pfam" id="PF05572"/>
    </source>
</evidence>
<keyword evidence="5" id="KW-0732">Signal</keyword>
<keyword evidence="4" id="KW-0479">Metal-binding</keyword>
<dbReference type="GO" id="GO:0006508">
    <property type="term" value="P:proteolysis"/>
    <property type="evidence" value="ECO:0007669"/>
    <property type="project" value="UniProtKB-KW"/>
</dbReference>
<dbReference type="SUPFAM" id="SSF55486">
    <property type="entry name" value="Metalloproteases ('zincins'), catalytic domain"/>
    <property type="match status" value="1"/>
</dbReference>
<dbReference type="InterPro" id="IPR024079">
    <property type="entry name" value="MetalloPept_cat_dom_sf"/>
</dbReference>
<dbReference type="PANTHER" id="PTHR47466">
    <property type="match status" value="1"/>
</dbReference>
<protein>
    <recommendedName>
        <fullName evidence="10">Peptidase M43 pregnancy-associated plasma-A domain-containing protein</fullName>
    </recommendedName>
</protein>
<evidence type="ECO:0000256" key="4">
    <source>
        <dbReference type="ARBA" id="ARBA00022723"/>
    </source>
</evidence>
<sequence length="238" mass="26143">MAIQRQASPVCDLGIGSLGQGLLGYAQFPGGPPETDGVVIDHTAFGTMGTARALFNLGRTTTHEIGHYLNCFYIWGDDKLMYTGSDQCEDTLNQAGYNRGKPTFPNILCNNGPNGDLFINYIDYTDDVVYTMFTKGQVKQMDATLSGPRSSLVVSNFQEPILQTGTALHNTDDTFDFAITDWNSDRRQDLIAIKKSNTGSNSTEVHILSGASRFQQFILQTGTALYNTDNTFDFTITD</sequence>
<dbReference type="GeneID" id="36625148"/>
<dbReference type="STRING" id="983964.A0A2T3ZRE1"/>
<dbReference type="Proteomes" id="UP000241690">
    <property type="component" value="Unassembled WGS sequence"/>
</dbReference>